<dbReference type="EMBL" id="JAUFQU010000001">
    <property type="protein sequence ID" value="MDN3708138.1"/>
    <property type="molecule type" value="Genomic_DNA"/>
</dbReference>
<accession>A0ABT8CUF4</accession>
<evidence type="ECO:0008006" key="3">
    <source>
        <dbReference type="Google" id="ProtNLM"/>
    </source>
</evidence>
<dbReference type="Proteomes" id="UP001242368">
    <property type="component" value="Unassembled WGS sequence"/>
</dbReference>
<evidence type="ECO:0000313" key="2">
    <source>
        <dbReference type="Proteomes" id="UP001242368"/>
    </source>
</evidence>
<keyword evidence="2" id="KW-1185">Reference proteome</keyword>
<sequence length="229" mass="26005">MKKMFTIICGMLLMTACTTEDVEVANTSVQANRYDKVAKGDYEINDCNWYANVHYALSYDTSVAGIPPAYYGGPVTGASNRPDCAPTVPPGYVEPIITFQVELPSLTPDQAKCADVVAYIELSNEHGVFPVDIGYGHIKKRYPIYAYGNSDVKFNMNYIQRCDYYSADWTSDPTGSNAFYCSWNPYIMDCNKITGDKHFYYRIVYKYHDKCNGKSCAIVTKWQQFEWNI</sequence>
<proteinExistence type="predicted"/>
<comment type="caution">
    <text evidence="1">The sequence shown here is derived from an EMBL/GenBank/DDBJ whole genome shotgun (WGS) entry which is preliminary data.</text>
</comment>
<name>A0ABT8CUF4_9FLAO</name>
<reference evidence="2" key="1">
    <citation type="journal article" date="2019" name="Int. J. Syst. Evol. Microbiol.">
        <title>The Global Catalogue of Microorganisms (GCM) 10K type strain sequencing project: providing services to taxonomists for standard genome sequencing and annotation.</title>
        <authorList>
            <consortium name="The Broad Institute Genomics Platform"/>
            <consortium name="The Broad Institute Genome Sequencing Center for Infectious Disease"/>
            <person name="Wu L."/>
            <person name="Ma J."/>
        </authorList>
    </citation>
    <scope>NUCLEOTIDE SEQUENCE [LARGE SCALE GENOMIC DNA]</scope>
    <source>
        <strain evidence="2">CECT 7184</strain>
    </source>
</reference>
<dbReference type="RefSeq" id="WP_290364020.1">
    <property type="nucleotide sequence ID" value="NZ_JAUFQU010000001.1"/>
</dbReference>
<gene>
    <name evidence="1" type="ORF">QW060_13585</name>
</gene>
<protein>
    <recommendedName>
        <fullName evidence="3">Lipoprotein</fullName>
    </recommendedName>
</protein>
<dbReference type="PROSITE" id="PS51257">
    <property type="entry name" value="PROKAR_LIPOPROTEIN"/>
    <property type="match status" value="1"/>
</dbReference>
<organism evidence="1 2">
    <name type="scientific">Paenimyroides ceti</name>
    <dbReference type="NCBI Taxonomy" id="395087"/>
    <lineage>
        <taxon>Bacteria</taxon>
        <taxon>Pseudomonadati</taxon>
        <taxon>Bacteroidota</taxon>
        <taxon>Flavobacteriia</taxon>
        <taxon>Flavobacteriales</taxon>
        <taxon>Flavobacteriaceae</taxon>
        <taxon>Paenimyroides</taxon>
    </lineage>
</organism>
<evidence type="ECO:0000313" key="1">
    <source>
        <dbReference type="EMBL" id="MDN3708138.1"/>
    </source>
</evidence>